<dbReference type="SUPFAM" id="SSF53335">
    <property type="entry name" value="S-adenosyl-L-methionine-dependent methyltransferases"/>
    <property type="match status" value="1"/>
</dbReference>
<dbReference type="EMBL" id="LBFC01000021">
    <property type="protein sequence ID" value="ONN26893.1"/>
    <property type="molecule type" value="Genomic_DNA"/>
</dbReference>
<dbReference type="InterPro" id="IPR004398">
    <property type="entry name" value="RNA_MeTrfase_RsmD"/>
</dbReference>
<dbReference type="CDD" id="cd02440">
    <property type="entry name" value="AdoMet_MTases"/>
    <property type="match status" value="1"/>
</dbReference>
<dbReference type="GO" id="GO:0008168">
    <property type="term" value="F:methyltransferase activity"/>
    <property type="evidence" value="ECO:0007669"/>
    <property type="project" value="UniProtKB-KW"/>
</dbReference>
<proteinExistence type="predicted"/>
<sequence>MLYIESGKFKGTKIETVPNVKTRYTPSIVRLALVNMLDLEGKDVLDLCAGSGVVGIEFLSNGAGLVTFVDVSAKSVKTINKNINKINLKEKIKIVKKDARVFLRTSKDKYDIVFMDPPFGLGIVNELLQYTHKVLKINGILVVEHSKREKIIPPDGLEVLKIKRYGDVVIDMYKLKNIL</sequence>
<comment type="caution">
    <text evidence="3">The sequence shown here is derived from an EMBL/GenBank/DDBJ whole genome shotgun (WGS) entry which is preliminary data.</text>
</comment>
<evidence type="ECO:0000313" key="3">
    <source>
        <dbReference type="EMBL" id="ONN26893.1"/>
    </source>
</evidence>
<accession>A0ABX3IJR4</accession>
<dbReference type="PROSITE" id="PS00092">
    <property type="entry name" value="N6_MTASE"/>
    <property type="match status" value="1"/>
</dbReference>
<dbReference type="InterPro" id="IPR002052">
    <property type="entry name" value="DNA_methylase_N6_adenine_CS"/>
</dbReference>
<evidence type="ECO:0000256" key="1">
    <source>
        <dbReference type="ARBA" id="ARBA00022603"/>
    </source>
</evidence>
<gene>
    <name evidence="3" type="ORF">XJ44_06255</name>
</gene>
<dbReference type="PANTHER" id="PTHR43542">
    <property type="entry name" value="METHYLTRANSFERASE"/>
    <property type="match status" value="1"/>
</dbReference>
<keyword evidence="1 3" id="KW-0489">Methyltransferase</keyword>
<keyword evidence="4" id="KW-1185">Reference proteome</keyword>
<evidence type="ECO:0000313" key="4">
    <source>
        <dbReference type="Proteomes" id="UP000242616"/>
    </source>
</evidence>
<dbReference type="PANTHER" id="PTHR43542:SF1">
    <property type="entry name" value="METHYLTRANSFERASE"/>
    <property type="match status" value="1"/>
</dbReference>
<evidence type="ECO:0000256" key="2">
    <source>
        <dbReference type="ARBA" id="ARBA00022679"/>
    </source>
</evidence>
<dbReference type="PIRSF" id="PIRSF004553">
    <property type="entry name" value="CHP00095"/>
    <property type="match status" value="1"/>
</dbReference>
<dbReference type="Gene3D" id="3.40.50.150">
    <property type="entry name" value="Vaccinia Virus protein VP39"/>
    <property type="match status" value="1"/>
</dbReference>
<dbReference type="NCBIfam" id="TIGR00095">
    <property type="entry name" value="16S rRNA (guanine(966)-N(2))-methyltransferase RsmD"/>
    <property type="match status" value="1"/>
</dbReference>
<dbReference type="GO" id="GO:0032259">
    <property type="term" value="P:methylation"/>
    <property type="evidence" value="ECO:0007669"/>
    <property type="project" value="UniProtKB-KW"/>
</dbReference>
<organism evidence="3 4">
    <name type="scientific">Thermosipho affectus</name>
    <dbReference type="NCBI Taxonomy" id="660294"/>
    <lineage>
        <taxon>Bacteria</taxon>
        <taxon>Thermotogati</taxon>
        <taxon>Thermotogota</taxon>
        <taxon>Thermotogae</taxon>
        <taxon>Thermotogales</taxon>
        <taxon>Fervidobacteriaceae</taxon>
        <taxon>Thermosipho</taxon>
    </lineage>
</organism>
<keyword evidence="2" id="KW-0808">Transferase</keyword>
<protein>
    <submittedName>
        <fullName evidence="3">Methyltransferase</fullName>
    </submittedName>
</protein>
<dbReference type="Proteomes" id="UP000242616">
    <property type="component" value="Unassembled WGS sequence"/>
</dbReference>
<reference evidence="3 4" key="1">
    <citation type="submission" date="2015-06" db="EMBL/GenBank/DDBJ databases">
        <title>Genome sequencing of Thermotogales isolates from hydrothermal vents.</title>
        <authorList>
            <person name="Haverkamp T.H."/>
            <person name="Kublanov I.V."/>
            <person name="Nesbo C.L."/>
        </authorList>
    </citation>
    <scope>NUCLEOTIDE SEQUENCE [LARGE SCALE GENOMIC DNA]</scope>
    <source>
        <strain evidence="4">ik275mar</strain>
    </source>
</reference>
<dbReference type="InterPro" id="IPR029063">
    <property type="entry name" value="SAM-dependent_MTases_sf"/>
</dbReference>
<dbReference type="Pfam" id="PF03602">
    <property type="entry name" value="Cons_hypoth95"/>
    <property type="match status" value="1"/>
</dbReference>
<name>A0ABX3IJR4_9BACT</name>